<evidence type="ECO:0000256" key="1">
    <source>
        <dbReference type="SAM" id="MobiDB-lite"/>
    </source>
</evidence>
<evidence type="ECO:0000313" key="4">
    <source>
        <dbReference type="Proteomes" id="UP001649230"/>
    </source>
</evidence>
<name>A0ABY3SLE7_9BACL</name>
<dbReference type="InterPro" id="IPR029052">
    <property type="entry name" value="Metallo-depent_PP-like"/>
</dbReference>
<gene>
    <name evidence="3" type="ORF">L0M14_01870</name>
</gene>
<sequence>MATKQTADAPIRMDADSMTSQQGAATAVLHASPETTTSQQRLGESARNRLPVQILHSVFEGKHWRVLAQTRDGQKVSFLHEEHLPSGGQGELQIPPSEAFLYPFSHERQIINMSRILVISDIHGHVDGARLLLKLAAYEPGKDELILLGDFIDMDPATWGALSFIRSLTEQGAIAIAGNMERMLLREAASRQGGMTAEFTANIDFVSKLPLYYVKSPYLFVHAGLRPGVPLEEQTPDDLTTIRDEFWRGEPFGLPYTIIFGHTPTQRLGAPPGAPWFSPGRLGIDTGAKHGLRLSLLDLTEQTLYSCSTSPATLYLDARKTEVRAHFAKRRRNHDVYENQQP</sequence>
<organism evidence="3 4">
    <name type="scientific">Paenibacillus hexagrammi</name>
    <dbReference type="NCBI Taxonomy" id="2908839"/>
    <lineage>
        <taxon>Bacteria</taxon>
        <taxon>Bacillati</taxon>
        <taxon>Bacillota</taxon>
        <taxon>Bacilli</taxon>
        <taxon>Bacillales</taxon>
        <taxon>Paenibacillaceae</taxon>
        <taxon>Paenibacillus</taxon>
    </lineage>
</organism>
<feature type="region of interest" description="Disordered" evidence="1">
    <location>
        <begin position="1"/>
        <end position="44"/>
    </location>
</feature>
<dbReference type="Gene3D" id="3.60.21.10">
    <property type="match status" value="1"/>
</dbReference>
<keyword evidence="4" id="KW-1185">Reference proteome</keyword>
<accession>A0ABY3SLE7</accession>
<evidence type="ECO:0000259" key="2">
    <source>
        <dbReference type="Pfam" id="PF00149"/>
    </source>
</evidence>
<reference evidence="3 4" key="1">
    <citation type="journal article" date="2024" name="Int. J. Syst. Evol. Microbiol.">
        <title>Paenibacillus hexagrammi sp. nov., a novel bacterium isolated from the gut content of Hexagrammos agrammus.</title>
        <authorList>
            <person name="Jung H.K."/>
            <person name="Kim D.G."/>
            <person name="Zin H."/>
            <person name="Park J."/>
            <person name="Jung H."/>
            <person name="Kim Y.O."/>
            <person name="Kong H.J."/>
            <person name="Kim J.W."/>
            <person name="Kim Y.S."/>
        </authorList>
    </citation>
    <scope>NUCLEOTIDE SEQUENCE [LARGE SCALE GENOMIC DNA]</scope>
    <source>
        <strain evidence="3 4">YPD9-1</strain>
    </source>
</reference>
<proteinExistence type="predicted"/>
<dbReference type="Pfam" id="PF00149">
    <property type="entry name" value="Metallophos"/>
    <property type="match status" value="1"/>
</dbReference>
<dbReference type="PANTHER" id="PTHR42850:SF4">
    <property type="entry name" value="ZINC-DEPENDENT ENDOPOLYPHOSPHATASE"/>
    <property type="match status" value="1"/>
</dbReference>
<dbReference type="InterPro" id="IPR004843">
    <property type="entry name" value="Calcineurin-like_PHP"/>
</dbReference>
<feature type="compositionally biased region" description="Polar residues" evidence="1">
    <location>
        <begin position="33"/>
        <end position="42"/>
    </location>
</feature>
<dbReference type="SUPFAM" id="SSF56300">
    <property type="entry name" value="Metallo-dependent phosphatases"/>
    <property type="match status" value="1"/>
</dbReference>
<dbReference type="RefSeq" id="WP_235120402.1">
    <property type="nucleotide sequence ID" value="NZ_CP090978.1"/>
</dbReference>
<dbReference type="EMBL" id="CP090978">
    <property type="protein sequence ID" value="UJF34011.1"/>
    <property type="molecule type" value="Genomic_DNA"/>
</dbReference>
<feature type="domain" description="Calcineurin-like phosphoesterase" evidence="2">
    <location>
        <begin position="115"/>
        <end position="266"/>
    </location>
</feature>
<protein>
    <submittedName>
        <fullName evidence="3">Metallophosphoesterase</fullName>
    </submittedName>
</protein>
<dbReference type="InterPro" id="IPR050126">
    <property type="entry name" value="Ap4A_hydrolase"/>
</dbReference>
<dbReference type="Proteomes" id="UP001649230">
    <property type="component" value="Chromosome"/>
</dbReference>
<evidence type="ECO:0000313" key="3">
    <source>
        <dbReference type="EMBL" id="UJF34011.1"/>
    </source>
</evidence>
<dbReference type="PANTHER" id="PTHR42850">
    <property type="entry name" value="METALLOPHOSPHOESTERASE"/>
    <property type="match status" value="1"/>
</dbReference>